<reference evidence="1" key="1">
    <citation type="submission" date="2021-02" db="EMBL/GenBank/DDBJ databases">
        <authorList>
            <person name="Dougan E. K."/>
            <person name="Rhodes N."/>
            <person name="Thang M."/>
            <person name="Chan C."/>
        </authorList>
    </citation>
    <scope>NUCLEOTIDE SEQUENCE</scope>
</reference>
<gene>
    <name evidence="1" type="ORF">PGLA2088_LOCUS42970</name>
</gene>
<dbReference type="Proteomes" id="UP000626109">
    <property type="component" value="Unassembled WGS sequence"/>
</dbReference>
<dbReference type="AlphaFoldDB" id="A0A813LHQ3"/>
<sequence>VFWMLHPIVNVLPSKLLAIGCWVGGRLLGLFGSGMSSEVTAAASLLGRCSNLPVLYQPFTSPASAWLFRSSLLRLPEDWDATQYSLLVHRAAVAFARRPAVPSQKGPPRGYAEEFRNVKVVPGPWVVDAFLAFSQPKSRLLHC</sequence>
<evidence type="ECO:0000313" key="2">
    <source>
        <dbReference type="Proteomes" id="UP000626109"/>
    </source>
</evidence>
<accession>A0A813LHQ3</accession>
<name>A0A813LHQ3_POLGL</name>
<evidence type="ECO:0000313" key="1">
    <source>
        <dbReference type="EMBL" id="CAE8723185.1"/>
    </source>
</evidence>
<protein>
    <submittedName>
        <fullName evidence="1">Uncharacterized protein</fullName>
    </submittedName>
</protein>
<feature type="non-terminal residue" evidence="1">
    <location>
        <position position="1"/>
    </location>
</feature>
<comment type="caution">
    <text evidence="1">The sequence shown here is derived from an EMBL/GenBank/DDBJ whole genome shotgun (WGS) entry which is preliminary data.</text>
</comment>
<organism evidence="1 2">
    <name type="scientific">Polarella glacialis</name>
    <name type="common">Dinoflagellate</name>
    <dbReference type="NCBI Taxonomy" id="89957"/>
    <lineage>
        <taxon>Eukaryota</taxon>
        <taxon>Sar</taxon>
        <taxon>Alveolata</taxon>
        <taxon>Dinophyceae</taxon>
        <taxon>Suessiales</taxon>
        <taxon>Suessiaceae</taxon>
        <taxon>Polarella</taxon>
    </lineage>
</organism>
<dbReference type="EMBL" id="CAJNNW010034570">
    <property type="protein sequence ID" value="CAE8723185.1"/>
    <property type="molecule type" value="Genomic_DNA"/>
</dbReference>
<proteinExistence type="predicted"/>
<feature type="non-terminal residue" evidence="1">
    <location>
        <position position="143"/>
    </location>
</feature>